<protein>
    <submittedName>
        <fullName evidence="2">Uncharacterized protein</fullName>
    </submittedName>
</protein>
<feature type="compositionally biased region" description="Basic and acidic residues" evidence="1">
    <location>
        <begin position="60"/>
        <end position="71"/>
    </location>
</feature>
<feature type="region of interest" description="Disordered" evidence="1">
    <location>
        <begin position="54"/>
        <end position="79"/>
    </location>
</feature>
<dbReference type="AlphaFoldDB" id="A0A0D3EN54"/>
<evidence type="ECO:0000256" key="1">
    <source>
        <dbReference type="SAM" id="MobiDB-lite"/>
    </source>
</evidence>
<keyword evidence="3" id="KW-1185">Reference proteome</keyword>
<proteinExistence type="predicted"/>
<organism evidence="2">
    <name type="scientific">Oryza barthii</name>
    <dbReference type="NCBI Taxonomy" id="65489"/>
    <lineage>
        <taxon>Eukaryota</taxon>
        <taxon>Viridiplantae</taxon>
        <taxon>Streptophyta</taxon>
        <taxon>Embryophyta</taxon>
        <taxon>Tracheophyta</taxon>
        <taxon>Spermatophyta</taxon>
        <taxon>Magnoliopsida</taxon>
        <taxon>Liliopsida</taxon>
        <taxon>Poales</taxon>
        <taxon>Poaceae</taxon>
        <taxon>BOP clade</taxon>
        <taxon>Oryzoideae</taxon>
        <taxon>Oryzeae</taxon>
        <taxon>Oryzinae</taxon>
        <taxon>Oryza</taxon>
    </lineage>
</organism>
<evidence type="ECO:0000313" key="3">
    <source>
        <dbReference type="Proteomes" id="UP000026960"/>
    </source>
</evidence>
<dbReference type="Proteomes" id="UP000026960">
    <property type="component" value="Chromosome 1"/>
</dbReference>
<dbReference type="Gramene" id="OBART01G13390.1">
    <property type="protein sequence ID" value="OBART01G13390.1"/>
    <property type="gene ID" value="OBART01G13390"/>
</dbReference>
<dbReference type="EnsemblPlants" id="OBART01G13390.1">
    <property type="protein sequence ID" value="OBART01G13390.1"/>
    <property type="gene ID" value="OBART01G13390"/>
</dbReference>
<name>A0A0D3EN54_9ORYZ</name>
<sequence>MPLISERHSKKDCCLPYCQKAAPCGRIHCPYLTTTAAAKPDGGTDHKRTAVIVSSAQPARAERTTTGESSKRKGQGGEALNVHGAIASSAGGDHARKRFRMWGLW</sequence>
<reference evidence="2" key="2">
    <citation type="submission" date="2015-03" db="UniProtKB">
        <authorList>
            <consortium name="EnsemblPlants"/>
        </authorList>
    </citation>
    <scope>IDENTIFICATION</scope>
</reference>
<reference evidence="2" key="1">
    <citation type="journal article" date="2009" name="Rice">
        <title>De Novo Next Generation Sequencing of Plant Genomes.</title>
        <authorList>
            <person name="Rounsley S."/>
            <person name="Marri P.R."/>
            <person name="Yu Y."/>
            <person name="He R."/>
            <person name="Sisneros N."/>
            <person name="Goicoechea J.L."/>
            <person name="Lee S.J."/>
            <person name="Angelova A."/>
            <person name="Kudrna D."/>
            <person name="Luo M."/>
            <person name="Affourtit J."/>
            <person name="Desany B."/>
            <person name="Knight J."/>
            <person name="Niazi F."/>
            <person name="Egholm M."/>
            <person name="Wing R.A."/>
        </authorList>
    </citation>
    <scope>NUCLEOTIDE SEQUENCE [LARGE SCALE GENOMIC DNA]</scope>
    <source>
        <strain evidence="2">cv. IRGC 105608</strain>
    </source>
</reference>
<accession>A0A0D3EN54</accession>
<dbReference type="HOGENOM" id="CLU_2240674_0_0_1"/>
<evidence type="ECO:0000313" key="2">
    <source>
        <dbReference type="EnsemblPlants" id="OBART01G13390.1"/>
    </source>
</evidence>
<dbReference type="PaxDb" id="65489-OBART01G13390.1"/>